<keyword evidence="12" id="KW-1185">Reference proteome</keyword>
<dbReference type="GO" id="GO:0003700">
    <property type="term" value="F:DNA-binding transcription factor activity"/>
    <property type="evidence" value="ECO:0007669"/>
    <property type="project" value="InterPro"/>
</dbReference>
<dbReference type="GO" id="GO:0000160">
    <property type="term" value="P:phosphorelay signal transduction system"/>
    <property type="evidence" value="ECO:0007669"/>
    <property type="project" value="UniProtKB-KW"/>
</dbReference>
<keyword evidence="3 8" id="KW-0597">Phosphoprotein</keyword>
<feature type="modified residue" description="4-aspartylphosphate" evidence="8">
    <location>
        <position position="55"/>
    </location>
</feature>
<dbReference type="SMART" id="SM00342">
    <property type="entry name" value="HTH_ARAC"/>
    <property type="match status" value="1"/>
</dbReference>
<dbReference type="PROSITE" id="PS01124">
    <property type="entry name" value="HTH_ARAC_FAMILY_2"/>
    <property type="match status" value="1"/>
</dbReference>
<dbReference type="SMART" id="SM00448">
    <property type="entry name" value="REC"/>
    <property type="match status" value="1"/>
</dbReference>
<evidence type="ECO:0000313" key="11">
    <source>
        <dbReference type="EMBL" id="PZE19502.1"/>
    </source>
</evidence>
<keyword evidence="2" id="KW-0963">Cytoplasm</keyword>
<comment type="subcellular location">
    <subcellularLocation>
        <location evidence="1">Cytoplasm</location>
    </subcellularLocation>
</comment>
<evidence type="ECO:0000256" key="3">
    <source>
        <dbReference type="ARBA" id="ARBA00022553"/>
    </source>
</evidence>
<keyword evidence="7" id="KW-0804">Transcription</keyword>
<dbReference type="PANTHER" id="PTHR42713">
    <property type="entry name" value="HISTIDINE KINASE-RELATED"/>
    <property type="match status" value="1"/>
</dbReference>
<dbReference type="InterPro" id="IPR051552">
    <property type="entry name" value="HptR"/>
</dbReference>
<dbReference type="OrthoDB" id="9794370at2"/>
<dbReference type="InterPro" id="IPR001789">
    <property type="entry name" value="Sig_transdc_resp-reg_receiver"/>
</dbReference>
<dbReference type="CDD" id="cd17536">
    <property type="entry name" value="REC_YesN-like"/>
    <property type="match status" value="1"/>
</dbReference>
<evidence type="ECO:0000256" key="4">
    <source>
        <dbReference type="ARBA" id="ARBA00023012"/>
    </source>
</evidence>
<dbReference type="Gene3D" id="3.40.50.2300">
    <property type="match status" value="1"/>
</dbReference>
<keyword evidence="5" id="KW-0805">Transcription regulation</keyword>
<name>A0A2W1NUZ1_PAEXE</name>
<dbReference type="Pfam" id="PF12833">
    <property type="entry name" value="HTH_18"/>
    <property type="match status" value="1"/>
</dbReference>
<dbReference type="InterPro" id="IPR009057">
    <property type="entry name" value="Homeodomain-like_sf"/>
</dbReference>
<sequence length="516" mass="59314">MFKVLLVDDERIILDGISNGVDWEAAGTVLAGTARNGIEALSKVTQEPPDIIISDIRMPGMDGLQLAERISQSYPDIKLVLLSGFGEFEHARSAMQYGVKQYLLKPCNENKIIEVLHELVAELEQNAQREQFVRQMRDGLDKVLPHAKEQFLREFVTNKTYGDQDWEYYRTLFGLNLDNPQVRLILFQLEGAFEFEHMFAVKNIAEDLLDNTVLSCTVGRQVLIVVEDTMEPAGLLERITQIRQTFLQYYKIGLTAAISEADHMTRARVLYQQNLECLNHRFYLGEGSLITQRDIVEVDKPASNELIFDEDHLMLQIKTGCWEEASDQIDLFFQKVAALRLDIPTARSYVIQLFMAIIRLGDSDAIDRDLDKLITLSSLDTLQTIQTFFKETAHHIALQHYEKTKNKHCIIVHRVLDVINEHLGNPELSLSWVANQMLYMNCDYLGKLFKKETGEKFSNYVMKARMARATELIEQKSDIKIFELAEQTGFGDNPQYFSQVFKKYTGRPPSEYMKTN</sequence>
<evidence type="ECO:0000256" key="6">
    <source>
        <dbReference type="ARBA" id="ARBA00023125"/>
    </source>
</evidence>
<reference evidence="11" key="1">
    <citation type="submission" date="2018-06" db="EMBL/GenBank/DDBJ databases">
        <title>Paenibacillus xerothermodurans sp. nov. an extremely dry heat resistant spore forming bacterium isolated from the soil of Cape Canaveral, Florida.</title>
        <authorList>
            <person name="Seuylemezian A."/>
            <person name="Kaur N."/>
            <person name="Patil P."/>
            <person name="Patil P."/>
            <person name="Mayilraj S."/>
            <person name="Vaishampayan P."/>
        </authorList>
    </citation>
    <scope>NUCLEOTIDE SEQUENCE [LARGE SCALE GENOMIC DNA]</scope>
    <source>
        <strain evidence="11">ATCC 27380</strain>
    </source>
</reference>
<evidence type="ECO:0000259" key="9">
    <source>
        <dbReference type="PROSITE" id="PS01124"/>
    </source>
</evidence>
<proteinExistence type="predicted"/>
<feature type="domain" description="Response regulatory" evidence="10">
    <location>
        <begin position="3"/>
        <end position="120"/>
    </location>
</feature>
<evidence type="ECO:0000256" key="7">
    <source>
        <dbReference type="ARBA" id="ARBA00023163"/>
    </source>
</evidence>
<evidence type="ECO:0000259" key="10">
    <source>
        <dbReference type="PROSITE" id="PS50110"/>
    </source>
</evidence>
<dbReference type="GO" id="GO:0005737">
    <property type="term" value="C:cytoplasm"/>
    <property type="evidence" value="ECO:0007669"/>
    <property type="project" value="UniProtKB-SubCell"/>
</dbReference>
<dbReference type="InterPro" id="IPR018060">
    <property type="entry name" value="HTH_AraC"/>
</dbReference>
<gene>
    <name evidence="11" type="ORF">CBW46_018370</name>
</gene>
<dbReference type="InterPro" id="IPR011006">
    <property type="entry name" value="CheY-like_superfamily"/>
</dbReference>
<dbReference type="GO" id="GO:0043565">
    <property type="term" value="F:sequence-specific DNA binding"/>
    <property type="evidence" value="ECO:0007669"/>
    <property type="project" value="InterPro"/>
</dbReference>
<dbReference type="SUPFAM" id="SSF46689">
    <property type="entry name" value="Homeodomain-like"/>
    <property type="match status" value="1"/>
</dbReference>
<evidence type="ECO:0000256" key="2">
    <source>
        <dbReference type="ARBA" id="ARBA00022490"/>
    </source>
</evidence>
<dbReference type="AlphaFoldDB" id="A0A2W1NUZ1"/>
<dbReference type="PANTHER" id="PTHR42713:SF3">
    <property type="entry name" value="TRANSCRIPTIONAL REGULATORY PROTEIN HPTR"/>
    <property type="match status" value="1"/>
</dbReference>
<comment type="caution">
    <text evidence="11">The sequence shown here is derived from an EMBL/GenBank/DDBJ whole genome shotgun (WGS) entry which is preliminary data.</text>
</comment>
<evidence type="ECO:0000256" key="8">
    <source>
        <dbReference type="PROSITE-ProRule" id="PRU00169"/>
    </source>
</evidence>
<keyword evidence="6 11" id="KW-0238">DNA-binding</keyword>
<evidence type="ECO:0000313" key="12">
    <source>
        <dbReference type="Proteomes" id="UP000214746"/>
    </source>
</evidence>
<dbReference type="Gene3D" id="1.10.10.60">
    <property type="entry name" value="Homeodomain-like"/>
    <property type="match status" value="2"/>
</dbReference>
<dbReference type="Pfam" id="PF00072">
    <property type="entry name" value="Response_reg"/>
    <property type="match status" value="1"/>
</dbReference>
<accession>A0A2W1NUZ1</accession>
<protein>
    <submittedName>
        <fullName evidence="11">DNA-binding response regulator</fullName>
    </submittedName>
</protein>
<feature type="domain" description="HTH araC/xylS-type" evidence="9">
    <location>
        <begin position="413"/>
        <end position="515"/>
    </location>
</feature>
<dbReference type="SUPFAM" id="SSF52172">
    <property type="entry name" value="CheY-like"/>
    <property type="match status" value="1"/>
</dbReference>
<dbReference type="PROSITE" id="PS50110">
    <property type="entry name" value="RESPONSE_REGULATORY"/>
    <property type="match status" value="1"/>
</dbReference>
<dbReference type="Proteomes" id="UP000214746">
    <property type="component" value="Unassembled WGS sequence"/>
</dbReference>
<keyword evidence="4" id="KW-0902">Two-component regulatory system</keyword>
<dbReference type="EMBL" id="NHRJ02000016">
    <property type="protein sequence ID" value="PZE19502.1"/>
    <property type="molecule type" value="Genomic_DNA"/>
</dbReference>
<dbReference type="RefSeq" id="WP_089201426.1">
    <property type="nucleotide sequence ID" value="NZ_NHRJ02000016.1"/>
</dbReference>
<evidence type="ECO:0000256" key="5">
    <source>
        <dbReference type="ARBA" id="ARBA00023015"/>
    </source>
</evidence>
<organism evidence="11 12">
    <name type="scientific">Paenibacillus xerothermodurans</name>
    <dbReference type="NCBI Taxonomy" id="1977292"/>
    <lineage>
        <taxon>Bacteria</taxon>
        <taxon>Bacillati</taxon>
        <taxon>Bacillota</taxon>
        <taxon>Bacilli</taxon>
        <taxon>Bacillales</taxon>
        <taxon>Paenibacillaceae</taxon>
        <taxon>Paenibacillus</taxon>
    </lineage>
</organism>
<evidence type="ECO:0000256" key="1">
    <source>
        <dbReference type="ARBA" id="ARBA00004496"/>
    </source>
</evidence>